<dbReference type="EMBL" id="VDMA02000029">
    <property type="protein sequence ID" value="KAB8177808.1"/>
    <property type="molecule type" value="Genomic_DNA"/>
</dbReference>
<dbReference type="Pfam" id="PF03631">
    <property type="entry name" value="Virul_fac_BrkB"/>
    <property type="match status" value="1"/>
</dbReference>
<dbReference type="AlphaFoldDB" id="A0A5N6BCH3"/>
<proteinExistence type="predicted"/>
<sequence>MRVPVEDWKRIAGRVREEAKRERLSLLAAGIAFWGTLSIFPMLLVVVSVYGLVADPRQAAGQLASLTRPLPGPVARLLVSQLAAAVRAGERGLSINLALSLVGLLWASSRAVQALMRGLNTVYGGRESHGLVGTRLLALLYTVVAIAGVSILLALVAAFPVVLGHIGLGRVARAAVSVARWAALVLLIGAGLALLYRFVPGSRRESRWRSVTWGVGLAMPALVVVSAGLSVFVTGFGRFNQTYGAVAAVAVLMLWLYLSTLIVLLGAEVNGAIERHLGDAALTNQGQKGDLSG</sequence>
<dbReference type="NCBIfam" id="TIGR00765">
    <property type="entry name" value="yihY_not_rbn"/>
    <property type="match status" value="1"/>
</dbReference>
<feature type="transmembrane region" description="Helical" evidence="6">
    <location>
        <begin position="211"/>
        <end position="233"/>
    </location>
</feature>
<gene>
    <name evidence="7" type="ORF">FH610_037460</name>
</gene>
<evidence type="ECO:0000313" key="7">
    <source>
        <dbReference type="EMBL" id="KAB8177808.1"/>
    </source>
</evidence>
<keyword evidence="3 6" id="KW-0812">Transmembrane</keyword>
<evidence type="ECO:0000256" key="1">
    <source>
        <dbReference type="ARBA" id="ARBA00004651"/>
    </source>
</evidence>
<dbReference type="RefSeq" id="WP_139579970.1">
    <property type="nucleotide sequence ID" value="NZ_VDMA02000029.1"/>
</dbReference>
<name>A0A5N6BCH3_9ACTN</name>
<feature type="transmembrane region" description="Helical" evidence="6">
    <location>
        <begin position="245"/>
        <end position="267"/>
    </location>
</feature>
<keyword evidence="5 6" id="KW-0472">Membrane</keyword>
<feature type="transmembrane region" description="Helical" evidence="6">
    <location>
        <begin position="24"/>
        <end position="53"/>
    </location>
</feature>
<evidence type="ECO:0000256" key="4">
    <source>
        <dbReference type="ARBA" id="ARBA00022989"/>
    </source>
</evidence>
<comment type="subcellular location">
    <subcellularLocation>
        <location evidence="1">Cell membrane</location>
        <topology evidence="1">Multi-pass membrane protein</topology>
    </subcellularLocation>
</comment>
<evidence type="ECO:0000313" key="8">
    <source>
        <dbReference type="Proteomes" id="UP000313066"/>
    </source>
</evidence>
<keyword evidence="2" id="KW-1003">Cell membrane</keyword>
<evidence type="ECO:0000256" key="5">
    <source>
        <dbReference type="ARBA" id="ARBA00023136"/>
    </source>
</evidence>
<dbReference type="PIRSF" id="PIRSF035875">
    <property type="entry name" value="RNase_BN"/>
    <property type="match status" value="1"/>
</dbReference>
<keyword evidence="8" id="KW-1185">Reference proteome</keyword>
<keyword evidence="4 6" id="KW-1133">Transmembrane helix</keyword>
<dbReference type="PANTHER" id="PTHR30213">
    <property type="entry name" value="INNER MEMBRANE PROTEIN YHJD"/>
    <property type="match status" value="1"/>
</dbReference>
<reference evidence="7 8" key="1">
    <citation type="submission" date="2019-10" db="EMBL/GenBank/DDBJ databases">
        <title>Nonomuraea sp. nov., isolated from Phyllanthus amarus.</title>
        <authorList>
            <person name="Klykleung N."/>
            <person name="Tanasupawat S."/>
        </authorList>
    </citation>
    <scope>NUCLEOTIDE SEQUENCE [LARGE SCALE GENOMIC DNA]</scope>
    <source>
        <strain evidence="7 8">CR1-09</strain>
    </source>
</reference>
<evidence type="ECO:0000256" key="2">
    <source>
        <dbReference type="ARBA" id="ARBA00022475"/>
    </source>
</evidence>
<feature type="transmembrane region" description="Helical" evidence="6">
    <location>
        <begin position="179"/>
        <end position="199"/>
    </location>
</feature>
<accession>A0A5N6BCH3</accession>
<dbReference type="Proteomes" id="UP000313066">
    <property type="component" value="Unassembled WGS sequence"/>
</dbReference>
<comment type="caution">
    <text evidence="7">The sequence shown here is derived from an EMBL/GenBank/DDBJ whole genome shotgun (WGS) entry which is preliminary data.</text>
</comment>
<evidence type="ECO:0000256" key="3">
    <source>
        <dbReference type="ARBA" id="ARBA00022692"/>
    </source>
</evidence>
<dbReference type="InterPro" id="IPR017039">
    <property type="entry name" value="Virul_fac_BrkB"/>
</dbReference>
<feature type="transmembrane region" description="Helical" evidence="6">
    <location>
        <begin position="136"/>
        <end position="159"/>
    </location>
</feature>
<dbReference type="PANTHER" id="PTHR30213:SF0">
    <property type="entry name" value="UPF0761 MEMBRANE PROTEIN YIHY"/>
    <property type="match status" value="1"/>
</dbReference>
<dbReference type="GO" id="GO:0005886">
    <property type="term" value="C:plasma membrane"/>
    <property type="evidence" value="ECO:0007669"/>
    <property type="project" value="UniProtKB-SubCell"/>
</dbReference>
<protein>
    <submittedName>
        <fullName evidence="7">YihY family inner membrane protein</fullName>
    </submittedName>
</protein>
<evidence type="ECO:0000256" key="6">
    <source>
        <dbReference type="SAM" id="Phobius"/>
    </source>
</evidence>
<organism evidence="7 8">
    <name type="scientific">Microbispora catharanthi</name>
    <dbReference type="NCBI Taxonomy" id="1712871"/>
    <lineage>
        <taxon>Bacteria</taxon>
        <taxon>Bacillati</taxon>
        <taxon>Actinomycetota</taxon>
        <taxon>Actinomycetes</taxon>
        <taxon>Streptosporangiales</taxon>
        <taxon>Streptosporangiaceae</taxon>
        <taxon>Microbispora</taxon>
    </lineage>
</organism>